<evidence type="ECO:0000256" key="2">
    <source>
        <dbReference type="ARBA" id="ARBA00022801"/>
    </source>
</evidence>
<comment type="similarity">
    <text evidence="1 6">Belongs to the glycosyl hydrolase 3 family.</text>
</comment>
<comment type="caution">
    <text evidence="8">The sequence shown here is derived from an EMBL/GenBank/DDBJ whole genome shotgun (WGS) entry which is preliminary data.</text>
</comment>
<dbReference type="GO" id="GO:0005975">
    <property type="term" value="P:carbohydrate metabolic process"/>
    <property type="evidence" value="ECO:0007669"/>
    <property type="project" value="InterPro"/>
</dbReference>
<reference evidence="8 9" key="1">
    <citation type="submission" date="2018-11" db="EMBL/GenBank/DDBJ databases">
        <title>Sequencing the genomes of 1000 actinobacteria strains.</title>
        <authorList>
            <person name="Klenk H.-P."/>
        </authorList>
    </citation>
    <scope>NUCLEOTIDE SEQUENCE [LARGE SCALE GENOMIC DNA]</scope>
    <source>
        <strain evidence="8 9">DSM 44254</strain>
    </source>
</reference>
<evidence type="ECO:0000313" key="8">
    <source>
        <dbReference type="EMBL" id="ROO87866.1"/>
    </source>
</evidence>
<sequence>MSIHHDTDQTQDPMAAQARRIVQALDPAARVRLLSGAGMWSTEEAPGAPAVVLANGPNGVGKQVADADHVGIGETVPATCFPAGAALGSTWDEELLEEVGAAMGREARAEGVGVLLGPGLNIKRHPGGGRTFEYLSEDPFLAGKAAAALVRGVQSEGVGASVKHFAGNSQETSRMRLDSVIDERTLREVYLAGFEIAVREGRPWTVMTSYNLLNGEHTGESRHLLAEILRGEWSFDGLVMSDWMAVFDRVAGVRAGLDLEMPGGRGAWDARVLRAVDLGELSQDDVDRSAARVVALSLRAEQARAEAGPAAVDRDAHHALTRRAAAAGTVLLTNDGLLPLSALGRVAVIGAAAEHPRFQGVGSSRVNPWRTETLLAALRDRLPELAYTPGYDPVTGTSSGEQRQAAVAEASSADAVVLVLGVPAGLEAEGVDRTDLAFPSDLNDLVGAVVAANPRTAVVLVNGAPFELPWADEPAALIEAYLGGQAAGAAIADVLLGDSEPGGRLAESLPVRAADLAASAGFPTTAPTQALYRETSNVGYRFHDTWDVAPRFPFGHGLTYTSFSYGTPHVTGEGTDLVVTVPVTNTGARAGSEVVQLYVHDTESTVHRPAQELKGFARVRLAPGQSCDAELRLDRRSFAVYDVATGSWLVETGGFELRVGASSRDIRASITVHVESDDVITPVPAPSGPVATGEEMAALLQRPVPALRPLLPYTTDSTIEDLAQTWLGRRLRSLLLVAVRRQVPTGGDQATKAMIEAVLAQMPLRGLVAAADGRLGLDTLDRIVAVLNATSPTARRAGARLRNTSAQRSA</sequence>
<dbReference type="PANTHER" id="PTHR42715:SF10">
    <property type="entry name" value="BETA-GLUCOSIDASE"/>
    <property type="match status" value="1"/>
</dbReference>
<evidence type="ECO:0000313" key="9">
    <source>
        <dbReference type="Proteomes" id="UP000272400"/>
    </source>
</evidence>
<evidence type="ECO:0000256" key="1">
    <source>
        <dbReference type="ARBA" id="ARBA00005336"/>
    </source>
</evidence>
<proteinExistence type="inferred from homology"/>
<accession>A0A3N1D309</accession>
<keyword evidence="9" id="KW-1185">Reference proteome</keyword>
<keyword evidence="2 6" id="KW-0378">Hydrolase</keyword>
<dbReference type="Pfam" id="PF00933">
    <property type="entry name" value="Glyco_hydro_3"/>
    <property type="match status" value="1"/>
</dbReference>
<evidence type="ECO:0000259" key="7">
    <source>
        <dbReference type="SMART" id="SM01217"/>
    </source>
</evidence>
<keyword evidence="3" id="KW-0119">Carbohydrate metabolism</keyword>
<dbReference type="Proteomes" id="UP000272400">
    <property type="component" value="Unassembled WGS sequence"/>
</dbReference>
<dbReference type="InterPro" id="IPR026891">
    <property type="entry name" value="Fn3-like"/>
</dbReference>
<comment type="function">
    <text evidence="4">Catalyzes the hydrolysis of a non-reducing terminal alpha-L-arabinopyranosidic linkage in ginsenoside Rb2 (alpha-L-arabinopyranosyl-(1-&gt;6)-alpha-D-glucopyranosyl) to release alpha-D-glucopyranosyl (Rd). It is not able to hydrolyze alpha-L-arabinofuranosyl-(1-&gt;6)-alpha-D-glucopyranosyl (Rc).</text>
</comment>
<dbReference type="InterPro" id="IPR001764">
    <property type="entry name" value="Glyco_hydro_3_N"/>
</dbReference>
<dbReference type="FunFam" id="2.60.40.10:FF:000495">
    <property type="entry name" value="Periplasmic beta-glucosidase"/>
    <property type="match status" value="1"/>
</dbReference>
<name>A0A3N1D309_9ACTN</name>
<dbReference type="Gene3D" id="3.20.20.300">
    <property type="entry name" value="Glycoside hydrolase, family 3, N-terminal domain"/>
    <property type="match status" value="1"/>
</dbReference>
<dbReference type="Gene3D" id="2.60.40.10">
    <property type="entry name" value="Immunoglobulins"/>
    <property type="match status" value="1"/>
</dbReference>
<evidence type="ECO:0000256" key="6">
    <source>
        <dbReference type="RuleBase" id="RU361161"/>
    </source>
</evidence>
<dbReference type="AlphaFoldDB" id="A0A3N1D309"/>
<dbReference type="PROSITE" id="PS00775">
    <property type="entry name" value="GLYCOSYL_HYDROL_F3"/>
    <property type="match status" value="1"/>
</dbReference>
<dbReference type="InterPro" id="IPR036881">
    <property type="entry name" value="Glyco_hydro_3_C_sf"/>
</dbReference>
<dbReference type="SUPFAM" id="SSF51445">
    <property type="entry name" value="(Trans)glycosidases"/>
    <property type="match status" value="1"/>
</dbReference>
<dbReference type="Pfam" id="PF14310">
    <property type="entry name" value="Fn3-like"/>
    <property type="match status" value="1"/>
</dbReference>
<feature type="domain" description="Fibronectin type III-like" evidence="7">
    <location>
        <begin position="593"/>
        <end position="663"/>
    </location>
</feature>
<evidence type="ECO:0000256" key="5">
    <source>
        <dbReference type="ARBA" id="ARBA00074219"/>
    </source>
</evidence>
<dbReference type="Pfam" id="PF01915">
    <property type="entry name" value="Glyco_hydro_3_C"/>
    <property type="match status" value="1"/>
</dbReference>
<dbReference type="InterPro" id="IPR050288">
    <property type="entry name" value="Cellulose_deg_GH3"/>
</dbReference>
<protein>
    <recommendedName>
        <fullName evidence="5">Exo-alpha-(1-&gt;6)-L-arabinopyranosidase</fullName>
    </recommendedName>
</protein>
<organism evidence="8 9">
    <name type="scientific">Actinocorallia herbida</name>
    <dbReference type="NCBI Taxonomy" id="58109"/>
    <lineage>
        <taxon>Bacteria</taxon>
        <taxon>Bacillati</taxon>
        <taxon>Actinomycetota</taxon>
        <taxon>Actinomycetes</taxon>
        <taxon>Streptosporangiales</taxon>
        <taxon>Thermomonosporaceae</taxon>
        <taxon>Actinocorallia</taxon>
    </lineage>
</organism>
<dbReference type="InterPro" id="IPR017853">
    <property type="entry name" value="GH"/>
</dbReference>
<dbReference type="InterPro" id="IPR013783">
    <property type="entry name" value="Ig-like_fold"/>
</dbReference>
<evidence type="ECO:0000256" key="4">
    <source>
        <dbReference type="ARBA" id="ARBA00058905"/>
    </source>
</evidence>
<dbReference type="InterPro" id="IPR019800">
    <property type="entry name" value="Glyco_hydro_3_AS"/>
</dbReference>
<dbReference type="InterPro" id="IPR036962">
    <property type="entry name" value="Glyco_hydro_3_N_sf"/>
</dbReference>
<dbReference type="SUPFAM" id="SSF52279">
    <property type="entry name" value="Beta-D-glucan exohydrolase, C-terminal domain"/>
    <property type="match status" value="1"/>
</dbReference>
<dbReference type="PANTHER" id="PTHR42715">
    <property type="entry name" value="BETA-GLUCOSIDASE"/>
    <property type="match status" value="1"/>
</dbReference>
<gene>
    <name evidence="8" type="ORF">EDD29_5514</name>
</gene>
<dbReference type="RefSeq" id="WP_211359930.1">
    <property type="nucleotide sequence ID" value="NZ_RJKE01000001.1"/>
</dbReference>
<dbReference type="Gene3D" id="3.40.50.1700">
    <property type="entry name" value="Glycoside hydrolase family 3 C-terminal domain"/>
    <property type="match status" value="1"/>
</dbReference>
<dbReference type="SMART" id="SM01217">
    <property type="entry name" value="Fn3_like"/>
    <property type="match status" value="1"/>
</dbReference>
<dbReference type="EMBL" id="RJKE01000001">
    <property type="protein sequence ID" value="ROO87866.1"/>
    <property type="molecule type" value="Genomic_DNA"/>
</dbReference>
<dbReference type="InterPro" id="IPR002772">
    <property type="entry name" value="Glyco_hydro_3_C"/>
</dbReference>
<evidence type="ECO:0000256" key="3">
    <source>
        <dbReference type="ARBA" id="ARBA00023277"/>
    </source>
</evidence>
<dbReference type="PRINTS" id="PR00133">
    <property type="entry name" value="GLHYDRLASE3"/>
</dbReference>
<keyword evidence="6" id="KW-0326">Glycosidase</keyword>
<dbReference type="GO" id="GO:0008422">
    <property type="term" value="F:beta-glucosidase activity"/>
    <property type="evidence" value="ECO:0007669"/>
    <property type="project" value="UniProtKB-ARBA"/>
</dbReference>